<name>A0AAV4NYC3_CAEEX</name>
<keyword evidence="2" id="KW-1185">Reference proteome</keyword>
<proteinExistence type="predicted"/>
<dbReference type="AlphaFoldDB" id="A0AAV4NYC3"/>
<evidence type="ECO:0000313" key="2">
    <source>
        <dbReference type="Proteomes" id="UP001054945"/>
    </source>
</evidence>
<dbReference type="Proteomes" id="UP001054945">
    <property type="component" value="Unassembled WGS sequence"/>
</dbReference>
<organism evidence="1 2">
    <name type="scientific">Caerostris extrusa</name>
    <name type="common">Bark spider</name>
    <name type="synonym">Caerostris bankana</name>
    <dbReference type="NCBI Taxonomy" id="172846"/>
    <lineage>
        <taxon>Eukaryota</taxon>
        <taxon>Metazoa</taxon>
        <taxon>Ecdysozoa</taxon>
        <taxon>Arthropoda</taxon>
        <taxon>Chelicerata</taxon>
        <taxon>Arachnida</taxon>
        <taxon>Araneae</taxon>
        <taxon>Araneomorphae</taxon>
        <taxon>Entelegynae</taxon>
        <taxon>Araneoidea</taxon>
        <taxon>Araneidae</taxon>
        <taxon>Caerostris</taxon>
    </lineage>
</organism>
<protein>
    <submittedName>
        <fullName evidence="1">Uncharacterized protein</fullName>
    </submittedName>
</protein>
<evidence type="ECO:0000313" key="1">
    <source>
        <dbReference type="EMBL" id="GIX89758.1"/>
    </source>
</evidence>
<gene>
    <name evidence="1" type="ORF">CEXT_202031</name>
</gene>
<accession>A0AAV4NYC3</accession>
<comment type="caution">
    <text evidence="1">The sequence shown here is derived from an EMBL/GenBank/DDBJ whole genome shotgun (WGS) entry which is preliminary data.</text>
</comment>
<dbReference type="EMBL" id="BPLR01003885">
    <property type="protein sequence ID" value="GIX89758.1"/>
    <property type="molecule type" value="Genomic_DNA"/>
</dbReference>
<sequence>MLLSLYARICKNHNTAGLPAHRIHNAASDEQPLASISSFFFFFPKTKKLARPRSIANCVFLSISLLALWQQLRYLHCLLRFCCAECSSLCHRLNSWWMIKKAGRCRRLQFTDFERKCFSHVNNEAYSVVSKNLRGDGVSNIRCGSVRKSHKNLKKISIISNPQTVDRDTPLPNET</sequence>
<reference evidence="1 2" key="1">
    <citation type="submission" date="2021-06" db="EMBL/GenBank/DDBJ databases">
        <title>Caerostris extrusa draft genome.</title>
        <authorList>
            <person name="Kono N."/>
            <person name="Arakawa K."/>
        </authorList>
    </citation>
    <scope>NUCLEOTIDE SEQUENCE [LARGE SCALE GENOMIC DNA]</scope>
</reference>